<dbReference type="InterPro" id="IPR003644">
    <property type="entry name" value="Calx_beta"/>
</dbReference>
<sequence length="1435" mass="153789">MSLLLFGDAVLTNRSGNTPFHEHTTCQSARSGFKPTMQRLATVLVMTVLTVMPLTAQIYIQDSFDDTTLANWVSRGTAAAPNGSLNITLPGGSAVQQSMLPANETLTYSVDLRFNEAVSGGPDAVLLLSQTDTNEPFQGSNDAWFFRVGHEWGTWSYELSRRNAWDTTVLASGDLPQPLTVGTWYQLRVTRDGGNLSVSLMNQQTEIIAANAVDAANDPGGAYTALYAAGEGAVDFDQFQVLGPEGVLPPTVSFTTASATLAEDAGAVSVSLTLDAPAPAGASVTVQISGTATQGGDYQNSSARTLTFNEDDRAGTLSLTLIDDNLQESDETVILTLSNPVDLRLGTTTTHTLTIIDNDAPTPCTNPFTTMLPMWFTTAMPGRDSVVTVLDLVDAQNCTTCDSYTVTVQAGQGGTVTPTGSQTVACDQTLTITATPDTGFTFSGWSGDATGTTNPLTLDSSGGNQNLTANFQAVAAGPIANAGRDQAVTEGATVQLDGSASTGDTALTYAWQQTSGPTVALQNATTATPSWTAPSVTADTLFTFQLQVTDNTQATSTDTVAVTVRPQGGEQAPCAEAVIEPAPTAGTTLVSTLEIRNDRASPRTCEPAWSGIPIARSANLTDTTGLMLIDSNGNRVAAQFDIVSRWGGSVQDTSLPIRWLQISTITSIAAESIVAYEVRRAGTAQTDPNALTVTDNGTSVVVDTGTARFTLDPANPALFAQIALDSTGQGTFETIYTHGAGAGPRLSYRNGAAEISLSTAGTNEVRVEPDGFSIVETGPLKAVVLLRGRFSDPGGTSICAAGAGYERFAFTLAATFVRGSSDILMQYHLRNECSDANGGPWTDEFATVTDASWHFPFATFDTPVVHAGGDGDLMTSAAGFNGATTVTQFKGGGTPWRRRAEVQINGQTQENAEFFSNPMVALSDTNFIATGQMPWLRYREPQGLAVTNQTLSLHFVSESLTVGEGKGLWNFARVGLAATATAAAGQSVAAFLENERNRGRFMLERGLLPRATLDMINASGVYPSLGTHAPSAPKTAYLDTLNLMHNDHVLPGGQYDRGKIYGSQLWPEVSFDRWDVDNDTPADMNGTHAYWNPQGAEMLEFLRSGDPKWVWDFALPAAWLQMHTAYLNTGDQFHGNRNGFAVTSGGTGEGHWHRGAGGSDDYSYNDGMKLAYALRPNPIMRDRFRQAGRTIVDRYDIPRAQEAQRTQYVNRVEISRQVIQHFEMLANCAEYVPGEGGNACHDRLMELLSELTLDNLRAGIMCADDIPSTNCLNPQGFMMASMMYSFFMRSFRNYGDIEGILGDAMVDIGRNLFRYTMRGQEGQPININGDWAPMMDCTLNAEGTAVVNCTPFQVDDAWMYQQNRPHTAAMLLTAHELDPSISMCEAVRAIYDDPNFLPSFWDGYIGNDSGWWKGAAQMMQGMVFGIGVYDTCSDP</sequence>
<keyword evidence="3" id="KW-0106">Calcium</keyword>
<dbReference type="Pfam" id="PF03160">
    <property type="entry name" value="Calx-beta"/>
    <property type="match status" value="1"/>
</dbReference>
<dbReference type="PANTHER" id="PTHR46182:SF2">
    <property type="entry name" value="FI19480P1"/>
    <property type="match status" value="1"/>
</dbReference>
<dbReference type="InterPro" id="IPR044060">
    <property type="entry name" value="Bacterial_rp_domain"/>
</dbReference>
<evidence type="ECO:0000313" key="6">
    <source>
        <dbReference type="EMBL" id="MBO1321679.1"/>
    </source>
</evidence>
<evidence type="ECO:0000259" key="4">
    <source>
        <dbReference type="Pfam" id="PF03160"/>
    </source>
</evidence>
<dbReference type="GO" id="GO:0031410">
    <property type="term" value="C:cytoplasmic vesicle"/>
    <property type="evidence" value="ECO:0007669"/>
    <property type="project" value="TreeGrafter"/>
</dbReference>
<organism evidence="6 7">
    <name type="scientific">Acanthopleuribacter pedis</name>
    <dbReference type="NCBI Taxonomy" id="442870"/>
    <lineage>
        <taxon>Bacteria</taxon>
        <taxon>Pseudomonadati</taxon>
        <taxon>Acidobacteriota</taxon>
        <taxon>Holophagae</taxon>
        <taxon>Acanthopleuribacterales</taxon>
        <taxon>Acanthopleuribacteraceae</taxon>
        <taxon>Acanthopleuribacter</taxon>
    </lineage>
</organism>
<dbReference type="NCBIfam" id="TIGR02543">
    <property type="entry name" value="List_Bact_rpt"/>
    <property type="match status" value="1"/>
</dbReference>
<feature type="domain" description="Bacterial repeat" evidence="5">
    <location>
        <begin position="404"/>
        <end position="474"/>
    </location>
</feature>
<name>A0A8J7QDA8_9BACT</name>
<dbReference type="SUPFAM" id="SSF141072">
    <property type="entry name" value="CalX-like"/>
    <property type="match status" value="1"/>
</dbReference>
<gene>
    <name evidence="6" type="ORF">J3U88_24585</name>
</gene>
<dbReference type="InterPro" id="IPR013378">
    <property type="entry name" value="InlB-like_B-rpt"/>
</dbReference>
<accession>A0A8J7QDA8</accession>
<dbReference type="InterPro" id="IPR038081">
    <property type="entry name" value="CalX-like_sf"/>
</dbReference>
<dbReference type="Pfam" id="PF18998">
    <property type="entry name" value="Flg_new_2"/>
    <property type="match status" value="1"/>
</dbReference>
<evidence type="ECO:0000256" key="2">
    <source>
        <dbReference type="ARBA" id="ARBA00022737"/>
    </source>
</evidence>
<dbReference type="EMBL" id="JAFREP010000026">
    <property type="protein sequence ID" value="MBO1321679.1"/>
    <property type="molecule type" value="Genomic_DNA"/>
</dbReference>
<comment type="caution">
    <text evidence="6">The sequence shown here is derived from an EMBL/GenBank/DDBJ whole genome shotgun (WGS) entry which is preliminary data.</text>
</comment>
<dbReference type="PANTHER" id="PTHR46182">
    <property type="entry name" value="FI19480P1"/>
    <property type="match status" value="1"/>
</dbReference>
<evidence type="ECO:0000259" key="5">
    <source>
        <dbReference type="Pfam" id="PF18998"/>
    </source>
</evidence>
<keyword evidence="2" id="KW-0677">Repeat</keyword>
<reference evidence="6" key="1">
    <citation type="submission" date="2021-03" db="EMBL/GenBank/DDBJ databases">
        <authorList>
            <person name="Wang G."/>
        </authorList>
    </citation>
    <scope>NUCLEOTIDE SEQUENCE</scope>
    <source>
        <strain evidence="6">KCTC 12899</strain>
    </source>
</reference>
<dbReference type="Gene3D" id="2.60.40.10">
    <property type="entry name" value="Immunoglobulins"/>
    <property type="match status" value="1"/>
</dbReference>
<dbReference type="GO" id="GO:0016020">
    <property type="term" value="C:membrane"/>
    <property type="evidence" value="ECO:0007669"/>
    <property type="project" value="InterPro"/>
</dbReference>
<dbReference type="InterPro" id="IPR035986">
    <property type="entry name" value="PKD_dom_sf"/>
</dbReference>
<keyword evidence="1" id="KW-0732">Signal</keyword>
<feature type="domain" description="Calx-beta" evidence="4">
    <location>
        <begin position="250"/>
        <end position="359"/>
    </location>
</feature>
<dbReference type="Pfam" id="PF22352">
    <property type="entry name" value="K319L-like_PKD"/>
    <property type="match status" value="1"/>
</dbReference>
<dbReference type="Gene3D" id="2.60.40.2030">
    <property type="match status" value="1"/>
</dbReference>
<dbReference type="RefSeq" id="WP_207861652.1">
    <property type="nucleotide sequence ID" value="NZ_JAFREP010000026.1"/>
</dbReference>
<dbReference type="Gene3D" id="2.60.120.560">
    <property type="entry name" value="Exo-inulinase, domain 1"/>
    <property type="match status" value="1"/>
</dbReference>
<keyword evidence="7" id="KW-1185">Reference proteome</keyword>
<dbReference type="InterPro" id="IPR029865">
    <property type="entry name" value="KIAA0319-like"/>
</dbReference>
<evidence type="ECO:0000313" key="7">
    <source>
        <dbReference type="Proteomes" id="UP000664417"/>
    </source>
</evidence>
<proteinExistence type="predicted"/>
<dbReference type="Proteomes" id="UP000664417">
    <property type="component" value="Unassembled WGS sequence"/>
</dbReference>
<dbReference type="InterPro" id="IPR013783">
    <property type="entry name" value="Ig-like_fold"/>
</dbReference>
<dbReference type="SUPFAM" id="SSF49299">
    <property type="entry name" value="PKD domain"/>
    <property type="match status" value="1"/>
</dbReference>
<evidence type="ECO:0008006" key="8">
    <source>
        <dbReference type="Google" id="ProtNLM"/>
    </source>
</evidence>
<dbReference type="CDD" id="cd00146">
    <property type="entry name" value="PKD"/>
    <property type="match status" value="1"/>
</dbReference>
<dbReference type="GO" id="GO:0007154">
    <property type="term" value="P:cell communication"/>
    <property type="evidence" value="ECO:0007669"/>
    <property type="project" value="InterPro"/>
</dbReference>
<protein>
    <recommendedName>
        <fullName evidence="8">Calx-beta domain-containing protein</fullName>
    </recommendedName>
</protein>
<evidence type="ECO:0000256" key="1">
    <source>
        <dbReference type="ARBA" id="ARBA00022729"/>
    </source>
</evidence>
<evidence type="ECO:0000256" key="3">
    <source>
        <dbReference type="ARBA" id="ARBA00022837"/>
    </source>
</evidence>